<dbReference type="Proteomes" id="UP000184096">
    <property type="component" value="Chromosome I"/>
</dbReference>
<dbReference type="SUPFAM" id="SSF53474">
    <property type="entry name" value="alpha/beta-Hydrolases"/>
    <property type="match status" value="1"/>
</dbReference>
<sequence length="338" mass="36929">MSRRSALTLIAAAALAFAIPAGHAAEIAASIQYDFAQPPAGLSADFAPHEGISLRFLAIKAIDGFQVDAALWQPDRKPAADTTLVVMVHGSGDSYQKPPQSALGARLAAKGYSVLAISTRQHDDAINTENFFDVRNDIDAAVRTGRALGYKTIVMQGHSLGNIQVQYYAATTWDRDIKAVMLLGPFGNLPWKTRTILVQNEDSFRTLVDAAMKSLREGTLDKVLPVKMHYFTGQDVPVTGQHFLTYRWSETSVADGTLWIRRIPAPILVVRDQSDGIIQPFEPYQLLAAAHAEGSLAPSIDYVILPDTKPVSLKGHFFDGNEQPLADVIAKWLADRHL</sequence>
<organism evidence="3 4">
    <name type="scientific">Bradyrhizobium erythrophlei</name>
    <dbReference type="NCBI Taxonomy" id="1437360"/>
    <lineage>
        <taxon>Bacteria</taxon>
        <taxon>Pseudomonadati</taxon>
        <taxon>Pseudomonadota</taxon>
        <taxon>Alphaproteobacteria</taxon>
        <taxon>Hyphomicrobiales</taxon>
        <taxon>Nitrobacteraceae</taxon>
        <taxon>Bradyrhizobium</taxon>
    </lineage>
</organism>
<feature type="signal peptide" evidence="1">
    <location>
        <begin position="1"/>
        <end position="24"/>
    </location>
</feature>
<proteinExistence type="predicted"/>
<evidence type="ECO:0000313" key="4">
    <source>
        <dbReference type="Proteomes" id="UP000184096"/>
    </source>
</evidence>
<evidence type="ECO:0000256" key="1">
    <source>
        <dbReference type="SAM" id="SignalP"/>
    </source>
</evidence>
<keyword evidence="1" id="KW-0732">Signal</keyword>
<feature type="domain" description="AB hydrolase-1" evidence="2">
    <location>
        <begin position="84"/>
        <end position="286"/>
    </location>
</feature>
<dbReference type="OrthoDB" id="8451795at2"/>
<gene>
    <name evidence="3" type="ORF">SAMN05444170_3344</name>
</gene>
<evidence type="ECO:0000313" key="3">
    <source>
        <dbReference type="EMBL" id="SHN76960.1"/>
    </source>
</evidence>
<protein>
    <submittedName>
        <fullName evidence="3">Lysophospholipase, alpha-beta hydrolase superfamily</fullName>
    </submittedName>
</protein>
<accession>A0A1M7U284</accession>
<dbReference type="InterPro" id="IPR029058">
    <property type="entry name" value="AB_hydrolase_fold"/>
</dbReference>
<dbReference type="AlphaFoldDB" id="A0A1M7U284"/>
<dbReference type="EMBL" id="LT670849">
    <property type="protein sequence ID" value="SHN76960.1"/>
    <property type="molecule type" value="Genomic_DNA"/>
</dbReference>
<dbReference type="Pfam" id="PF00561">
    <property type="entry name" value="Abhydrolase_1"/>
    <property type="match status" value="1"/>
</dbReference>
<evidence type="ECO:0000259" key="2">
    <source>
        <dbReference type="Pfam" id="PF00561"/>
    </source>
</evidence>
<dbReference type="GO" id="GO:0016787">
    <property type="term" value="F:hydrolase activity"/>
    <property type="evidence" value="ECO:0007669"/>
    <property type="project" value="UniProtKB-KW"/>
</dbReference>
<keyword evidence="3" id="KW-0378">Hydrolase</keyword>
<reference evidence="4" key="1">
    <citation type="submission" date="2016-11" db="EMBL/GenBank/DDBJ databases">
        <authorList>
            <person name="Varghese N."/>
            <person name="Submissions S."/>
        </authorList>
    </citation>
    <scope>NUCLEOTIDE SEQUENCE [LARGE SCALE GENOMIC DNA]</scope>
    <source>
        <strain evidence="4">GAS401</strain>
    </source>
</reference>
<feature type="chain" id="PRO_5013382893" evidence="1">
    <location>
        <begin position="25"/>
        <end position="338"/>
    </location>
</feature>
<dbReference type="InterPro" id="IPR000073">
    <property type="entry name" value="AB_hydrolase_1"/>
</dbReference>
<keyword evidence="4" id="KW-1185">Reference proteome</keyword>
<dbReference type="Gene3D" id="3.40.50.1820">
    <property type="entry name" value="alpha/beta hydrolase"/>
    <property type="match status" value="1"/>
</dbReference>
<name>A0A1M7U284_9BRAD</name>